<dbReference type="InterPro" id="IPR028348">
    <property type="entry name" value="FAD-binding_protein"/>
</dbReference>
<comment type="caution">
    <text evidence="3">The sequence shown here is derived from an EMBL/GenBank/DDBJ whole genome shotgun (WGS) entry which is preliminary data.</text>
</comment>
<dbReference type="PIRSF" id="PIRSF038984">
    <property type="entry name" value="FAD_binding_protein"/>
    <property type="match status" value="1"/>
</dbReference>
<evidence type="ECO:0000259" key="1">
    <source>
        <dbReference type="Pfam" id="PF01266"/>
    </source>
</evidence>
<proteinExistence type="predicted"/>
<dbReference type="SUPFAM" id="SSF51905">
    <property type="entry name" value="FAD/NAD(P)-binding domain"/>
    <property type="match status" value="1"/>
</dbReference>
<evidence type="ECO:0000259" key="2">
    <source>
        <dbReference type="Pfam" id="PF21688"/>
    </source>
</evidence>
<feature type="domain" description="FAD-dependent protein C-terminal" evidence="2">
    <location>
        <begin position="268"/>
        <end position="464"/>
    </location>
</feature>
<dbReference type="OrthoDB" id="9772594at2"/>
<evidence type="ECO:0000313" key="3">
    <source>
        <dbReference type="EMBL" id="RKD91167.1"/>
    </source>
</evidence>
<dbReference type="Gene3D" id="3.30.70.2700">
    <property type="match status" value="1"/>
</dbReference>
<accession>A0A419W6S6</accession>
<organism evidence="3 4">
    <name type="scientific">Mangrovibacterium diazotrophicum</name>
    <dbReference type="NCBI Taxonomy" id="1261403"/>
    <lineage>
        <taxon>Bacteria</taxon>
        <taxon>Pseudomonadati</taxon>
        <taxon>Bacteroidota</taxon>
        <taxon>Bacteroidia</taxon>
        <taxon>Marinilabiliales</taxon>
        <taxon>Prolixibacteraceae</taxon>
        <taxon>Mangrovibacterium</taxon>
    </lineage>
</organism>
<name>A0A419W6S6_9BACT</name>
<dbReference type="InterPro" id="IPR049516">
    <property type="entry name" value="FAD-depend_C"/>
</dbReference>
<keyword evidence="4" id="KW-1185">Reference proteome</keyword>
<dbReference type="Pfam" id="PF01266">
    <property type="entry name" value="DAO"/>
    <property type="match status" value="1"/>
</dbReference>
<dbReference type="RefSeq" id="WP_120272495.1">
    <property type="nucleotide sequence ID" value="NZ_RAPN01000001.1"/>
</dbReference>
<dbReference type="Pfam" id="PF21688">
    <property type="entry name" value="FAD-depend_C"/>
    <property type="match status" value="1"/>
</dbReference>
<sequence length="518" mass="56974">MKKDFNLSLTPKQASEEQYYRPIIATKLGVDPEEITAIVVRRRSIDARQRQIKINLGVMVYLGEEPEAQYQTYHYGNVAGKTPVGIVGSGPAGLFAALRLIELGYKPVVFERGKNVSDRKRDIAKIHREHLVDPDSNYGYGEGGAGTFSDGKLYTRSKKRGSVEKILEILVQFGADPQILIDAHPHIGTNKLPGVIARIREQILASGGEIHFNTRVTDLILKGDQCTGVVLNDGTRFDCAAVILATGHSARDIYEMLYRNGVNLEAKPFAMGVRIEHPQELIDSIQYHQPQRGPYLPAATYSFVEQVNDRGVYSFCMCPGGFIVPAATSPGELVVNGMSPSKRNSPFANSGLVVEVRPEDLREFQHLGVFAGLEFQKSIEKLCFQLNGNTQFAPAQRISDFVAGRKSADLPESSYKPGLVSSALHDKLPKRISSRLREGIVQMDKKAYGFHTDQGVVVGVESRTSSPLRIPRNEDTLEHIRIKNLYPCGEGAGYAGGIASSAIDGERCAEAFVERAKK</sequence>
<dbReference type="EMBL" id="RAPN01000001">
    <property type="protein sequence ID" value="RKD91167.1"/>
    <property type="molecule type" value="Genomic_DNA"/>
</dbReference>
<dbReference type="PRINTS" id="PR00419">
    <property type="entry name" value="ADXRDTASE"/>
</dbReference>
<dbReference type="Gene3D" id="3.50.50.60">
    <property type="entry name" value="FAD/NAD(P)-binding domain"/>
    <property type="match status" value="2"/>
</dbReference>
<gene>
    <name evidence="3" type="ORF">BC643_1516</name>
</gene>
<evidence type="ECO:0000313" key="4">
    <source>
        <dbReference type="Proteomes" id="UP000283387"/>
    </source>
</evidence>
<dbReference type="Proteomes" id="UP000283387">
    <property type="component" value="Unassembled WGS sequence"/>
</dbReference>
<dbReference type="PANTHER" id="PTHR42842:SF3">
    <property type="entry name" value="FAD_NAD(P)-BINDING OXIDOREDUCTASE FAMILY PROTEIN"/>
    <property type="match status" value="1"/>
</dbReference>
<reference evidence="3 4" key="1">
    <citation type="submission" date="2018-09" db="EMBL/GenBank/DDBJ databases">
        <title>Genomic Encyclopedia of Archaeal and Bacterial Type Strains, Phase II (KMG-II): from individual species to whole genera.</title>
        <authorList>
            <person name="Goeker M."/>
        </authorList>
    </citation>
    <scope>NUCLEOTIDE SEQUENCE [LARGE SCALE GENOMIC DNA]</scope>
    <source>
        <strain evidence="3 4">DSM 27148</strain>
    </source>
</reference>
<feature type="domain" description="FAD dependent oxidoreductase" evidence="1">
    <location>
        <begin position="199"/>
        <end position="263"/>
    </location>
</feature>
<dbReference type="InterPro" id="IPR036188">
    <property type="entry name" value="FAD/NAD-bd_sf"/>
</dbReference>
<dbReference type="InterPro" id="IPR006076">
    <property type="entry name" value="FAD-dep_OxRdtase"/>
</dbReference>
<dbReference type="PANTHER" id="PTHR42842">
    <property type="entry name" value="FAD/NAD(P)-BINDING OXIDOREDUCTASE"/>
    <property type="match status" value="1"/>
</dbReference>
<protein>
    <submittedName>
        <fullName evidence="3">Uncharacterized protein</fullName>
    </submittedName>
</protein>
<dbReference type="AlphaFoldDB" id="A0A419W6S6"/>